<name>A0A0A9Y2T6_LYGHE</name>
<protein>
    <submittedName>
        <fullName evidence="2">Uncharacterized protein</fullName>
    </submittedName>
</protein>
<dbReference type="EMBL" id="GBHO01017140">
    <property type="protein sequence ID" value="JAG26464.1"/>
    <property type="molecule type" value="Transcribed_RNA"/>
</dbReference>
<organism evidence="2">
    <name type="scientific">Lygus hesperus</name>
    <name type="common">Western plant bug</name>
    <dbReference type="NCBI Taxonomy" id="30085"/>
    <lineage>
        <taxon>Eukaryota</taxon>
        <taxon>Metazoa</taxon>
        <taxon>Ecdysozoa</taxon>
        <taxon>Arthropoda</taxon>
        <taxon>Hexapoda</taxon>
        <taxon>Insecta</taxon>
        <taxon>Pterygota</taxon>
        <taxon>Neoptera</taxon>
        <taxon>Paraneoptera</taxon>
        <taxon>Hemiptera</taxon>
        <taxon>Heteroptera</taxon>
        <taxon>Panheteroptera</taxon>
        <taxon>Cimicomorpha</taxon>
        <taxon>Miridae</taxon>
        <taxon>Mirini</taxon>
        <taxon>Lygus</taxon>
    </lineage>
</organism>
<feature type="compositionally biased region" description="Low complexity" evidence="1">
    <location>
        <begin position="92"/>
        <end position="125"/>
    </location>
</feature>
<accession>A0A0A9Y2T6</accession>
<dbReference type="AlphaFoldDB" id="A0A0A9Y2T6"/>
<evidence type="ECO:0000313" key="2">
    <source>
        <dbReference type="EMBL" id="JAG26464.1"/>
    </source>
</evidence>
<reference evidence="2" key="2">
    <citation type="submission" date="2014-07" db="EMBL/GenBank/DDBJ databases">
        <authorList>
            <person name="Hull J."/>
        </authorList>
    </citation>
    <scope>NUCLEOTIDE SEQUENCE</scope>
</reference>
<evidence type="ECO:0000256" key="1">
    <source>
        <dbReference type="SAM" id="MobiDB-lite"/>
    </source>
</evidence>
<sequence>MCSYALTRLELVERNEYMGWSLTNASAATNDEDHEAKNDDKNTSSSSIASAAAAAATQAATIQLTHFSLDLDVTQRNGQQFSQGALSGSGGVNLSMSSSSSLSGMPSGGALDATTTTSSSMSSSSFIRTARGLQAAETMTYPTVSFDSPPRRFA</sequence>
<feature type="region of interest" description="Disordered" evidence="1">
    <location>
        <begin position="81"/>
        <end position="125"/>
    </location>
</feature>
<gene>
    <name evidence="2" type="ORF">CM83_27399</name>
</gene>
<reference evidence="2" key="1">
    <citation type="journal article" date="2014" name="PLoS ONE">
        <title>Transcriptome-Based Identification of ABC Transporters in the Western Tarnished Plant Bug Lygus hesperus.</title>
        <authorList>
            <person name="Hull J.J."/>
            <person name="Chaney K."/>
            <person name="Geib S.M."/>
            <person name="Fabrick J.A."/>
            <person name="Brent C.S."/>
            <person name="Walsh D."/>
            <person name="Lavine L.C."/>
        </authorList>
    </citation>
    <scope>NUCLEOTIDE SEQUENCE</scope>
</reference>
<proteinExistence type="predicted"/>